<dbReference type="InterPro" id="IPR001753">
    <property type="entry name" value="Enoyl-CoA_hydra/iso"/>
</dbReference>
<organism evidence="3 4">
    <name type="scientific">Sphingobacterium griseoflavum</name>
    <dbReference type="NCBI Taxonomy" id="1474952"/>
    <lineage>
        <taxon>Bacteria</taxon>
        <taxon>Pseudomonadati</taxon>
        <taxon>Bacteroidota</taxon>
        <taxon>Sphingobacteriia</taxon>
        <taxon>Sphingobacteriales</taxon>
        <taxon>Sphingobacteriaceae</taxon>
        <taxon>Sphingobacterium</taxon>
    </lineage>
</organism>
<dbReference type="Pfam" id="PF00378">
    <property type="entry name" value="ECH_1"/>
    <property type="match status" value="1"/>
</dbReference>
<evidence type="ECO:0000256" key="1">
    <source>
        <dbReference type="ARBA" id="ARBA00005254"/>
    </source>
</evidence>
<sequence length="256" mass="28580">MREFIKTQITDHIAYIGLDRGKSNALHLEMLKELQEELRAANDNPAIEAIILHGKEGFFSSGLDLITLYGYEEPTMQEFWEIFMSVIYTLASLPKPVIASITGHSPAGGCVLALCCDYRIMAEGDYVIGLNEVPVGIVVPSSIFALYSFWIGQPTAYRNLLEGKLLSPSAALEIGLVDELVPADRIQTAASRKAKSWTQFDRAAWGATKVNLRQTLLQNIQENKTEAIQQVLAQWWRPTTRQILKTIIDNLTKKKG</sequence>
<dbReference type="CDD" id="cd06558">
    <property type="entry name" value="crotonase-like"/>
    <property type="match status" value="1"/>
</dbReference>
<dbReference type="InterPro" id="IPR029045">
    <property type="entry name" value="ClpP/crotonase-like_dom_sf"/>
</dbReference>
<dbReference type="PROSITE" id="PS00166">
    <property type="entry name" value="ENOYL_COA_HYDRATASE"/>
    <property type="match status" value="1"/>
</dbReference>
<dbReference type="RefSeq" id="WP_189625508.1">
    <property type="nucleotide sequence ID" value="NZ_BNAF01000003.1"/>
</dbReference>
<accession>A0ABQ3HXA1</accession>
<dbReference type="PANTHER" id="PTHR11941">
    <property type="entry name" value="ENOYL-COA HYDRATASE-RELATED"/>
    <property type="match status" value="1"/>
</dbReference>
<evidence type="ECO:0008006" key="5">
    <source>
        <dbReference type="Google" id="ProtNLM"/>
    </source>
</evidence>
<reference evidence="4" key="1">
    <citation type="journal article" date="2019" name="Int. J. Syst. Evol. Microbiol.">
        <title>The Global Catalogue of Microorganisms (GCM) 10K type strain sequencing project: providing services to taxonomists for standard genome sequencing and annotation.</title>
        <authorList>
            <consortium name="The Broad Institute Genomics Platform"/>
            <consortium name="The Broad Institute Genome Sequencing Center for Infectious Disease"/>
            <person name="Wu L."/>
            <person name="Ma J."/>
        </authorList>
    </citation>
    <scope>NUCLEOTIDE SEQUENCE [LARGE SCALE GENOMIC DNA]</scope>
    <source>
        <strain evidence="4">CGMCC 1.12966</strain>
    </source>
</reference>
<dbReference type="Gene3D" id="3.90.226.10">
    <property type="entry name" value="2-enoyl-CoA Hydratase, Chain A, domain 1"/>
    <property type="match status" value="1"/>
</dbReference>
<dbReference type="PANTHER" id="PTHR11941:SF45">
    <property type="entry name" value="ENOYL-COA DELTA ISOMERASE 1, MITOCHONDRIAL"/>
    <property type="match status" value="1"/>
</dbReference>
<proteinExistence type="inferred from homology"/>
<comment type="caution">
    <text evidence="3">The sequence shown here is derived from an EMBL/GenBank/DDBJ whole genome shotgun (WGS) entry which is preliminary data.</text>
</comment>
<gene>
    <name evidence="3" type="ORF">GCM10017764_09810</name>
</gene>
<evidence type="ECO:0000313" key="3">
    <source>
        <dbReference type="EMBL" id="GHE29157.1"/>
    </source>
</evidence>
<protein>
    <recommendedName>
        <fullName evidence="5">Enoyl-CoA hydratase</fullName>
    </recommendedName>
</protein>
<keyword evidence="4" id="KW-1185">Reference proteome</keyword>
<name>A0ABQ3HXA1_9SPHI</name>
<evidence type="ECO:0000256" key="2">
    <source>
        <dbReference type="RuleBase" id="RU003707"/>
    </source>
</evidence>
<evidence type="ECO:0000313" key="4">
    <source>
        <dbReference type="Proteomes" id="UP000620550"/>
    </source>
</evidence>
<dbReference type="InterPro" id="IPR018376">
    <property type="entry name" value="Enoyl-CoA_hyd/isom_CS"/>
</dbReference>
<dbReference type="EMBL" id="BNAF01000003">
    <property type="protein sequence ID" value="GHE29157.1"/>
    <property type="molecule type" value="Genomic_DNA"/>
</dbReference>
<dbReference type="Proteomes" id="UP000620550">
    <property type="component" value="Unassembled WGS sequence"/>
</dbReference>
<dbReference type="SUPFAM" id="SSF52096">
    <property type="entry name" value="ClpP/crotonase"/>
    <property type="match status" value="1"/>
</dbReference>
<comment type="similarity">
    <text evidence="1 2">Belongs to the enoyl-CoA hydratase/isomerase family.</text>
</comment>